<keyword evidence="7 10" id="KW-0648">Protein biosynthesis</keyword>
<dbReference type="InterPro" id="IPR023457">
    <property type="entry name" value="Met-tRNA_synth_2"/>
</dbReference>
<dbReference type="GO" id="GO:0006431">
    <property type="term" value="P:methionyl-tRNA aminoacylation"/>
    <property type="evidence" value="ECO:0007669"/>
    <property type="project" value="InterPro"/>
</dbReference>
<dbReference type="InterPro" id="IPR015413">
    <property type="entry name" value="Methionyl/Leucyl_tRNA_Synth"/>
</dbReference>
<dbReference type="InterPro" id="IPR014758">
    <property type="entry name" value="Met-tRNA_synth"/>
</dbReference>
<evidence type="ECO:0000256" key="4">
    <source>
        <dbReference type="ARBA" id="ARBA00022598"/>
    </source>
</evidence>
<dbReference type="PRINTS" id="PR01041">
    <property type="entry name" value="TRNASYNTHMET"/>
</dbReference>
<dbReference type="InterPro" id="IPR014729">
    <property type="entry name" value="Rossmann-like_a/b/a_fold"/>
</dbReference>
<proteinExistence type="inferred from homology"/>
<protein>
    <recommendedName>
        <fullName evidence="3">Methionine--tRNA ligase</fullName>
        <ecNumber evidence="2">6.1.1.10</ecNumber>
    </recommendedName>
    <alternativeName>
        <fullName evidence="9">Methionyl-tRNA synthetase</fullName>
    </alternativeName>
</protein>
<comment type="function">
    <text evidence="1">Is required not only for elongation of protein synthesis but also for the initiation of all mRNA translation through initiator tRNA(fMet) aminoacylation.</text>
</comment>
<organism evidence="13 14">
    <name type="scientific">candidate division Kazan bacterium</name>
    <dbReference type="NCBI Taxonomy" id="2202143"/>
    <lineage>
        <taxon>Bacteria</taxon>
        <taxon>Bacteria division Kazan-3B-28</taxon>
    </lineage>
</organism>
<keyword evidence="4 10" id="KW-0436">Ligase</keyword>
<reference evidence="13 14" key="1">
    <citation type="submission" date="2018-06" db="EMBL/GenBank/DDBJ databases">
        <title>Extensive metabolic versatility and redundancy in microbially diverse, dynamic hydrothermal sediments.</title>
        <authorList>
            <person name="Dombrowski N."/>
            <person name="Teske A."/>
            <person name="Baker B.J."/>
        </authorList>
    </citation>
    <scope>NUCLEOTIDE SEQUENCE [LARGE SCALE GENOMIC DNA]</scope>
    <source>
        <strain evidence="13">B79_G16</strain>
    </source>
</reference>
<dbReference type="InterPro" id="IPR041872">
    <property type="entry name" value="Anticodon_Met"/>
</dbReference>
<dbReference type="SUPFAM" id="SSF47323">
    <property type="entry name" value="Anticodon-binding domain of a subclass of class I aminoacyl-tRNA synthetases"/>
    <property type="match status" value="1"/>
</dbReference>
<evidence type="ECO:0000313" key="14">
    <source>
        <dbReference type="Proteomes" id="UP000281261"/>
    </source>
</evidence>
<dbReference type="AlphaFoldDB" id="A0A420ZDP9"/>
<dbReference type="NCBIfam" id="TIGR00398">
    <property type="entry name" value="metG"/>
    <property type="match status" value="1"/>
</dbReference>
<dbReference type="GO" id="GO:0005524">
    <property type="term" value="F:ATP binding"/>
    <property type="evidence" value="ECO:0007669"/>
    <property type="project" value="UniProtKB-KW"/>
</dbReference>
<dbReference type="GO" id="GO:0004825">
    <property type="term" value="F:methionine-tRNA ligase activity"/>
    <property type="evidence" value="ECO:0007669"/>
    <property type="project" value="UniProtKB-EC"/>
</dbReference>
<dbReference type="EC" id="6.1.1.10" evidence="2"/>
<evidence type="ECO:0000256" key="10">
    <source>
        <dbReference type="RuleBase" id="RU363039"/>
    </source>
</evidence>
<dbReference type="PANTHER" id="PTHR43326:SF1">
    <property type="entry name" value="METHIONINE--TRNA LIGASE, MITOCHONDRIAL"/>
    <property type="match status" value="1"/>
</dbReference>
<gene>
    <name evidence="13" type="ORF">DRH29_01215</name>
</gene>
<sequence length="499" mass="57196">MKEKFYITTSIIYANAKPHIGHALELLQADVIARWQRLLGKDVFFLTGTDEHGIKVYQSAKNANKKPQEFVNENTQSAKELIKFLNISNTDFIRTTDKKRHWPAVAKIWELLRANGDIYKGSYKGLYSVKEEVYITKTEAESSEYRDTEIIEVEEENYLFRLSKYGEKIKNAYKKYKIVPPHRQKELTNFIDTGLTDISFSRSKDKLPWGIPVPGDDSQIIYVWCDALTNYLSALGYPGKKYEKYWPADIHVIGKDILRFHAIYWPAILMSAGLKLPRKLLVHGFITAEGKKMSKSVGNVMDPLELVKEYGVDPVRYYLLREIPTFDDGDYSKKRFDTLYNSELADKIGNLLSRSITMLKKYSKATVPKPAKADGSPDSTYGYSVIADRMNALQIDKALDEIINIAQAENQYIDSTKPWQLAETGSSKLNDVLYNIIENLRHISIMLYPFLPGTSDKIRQQLGLKPIDPDNFDLDKEKQWGGLKFGHKLGKSEILFPKN</sequence>
<dbReference type="InterPro" id="IPR033911">
    <property type="entry name" value="MetRS_core"/>
</dbReference>
<keyword evidence="6 10" id="KW-0067">ATP-binding</keyword>
<evidence type="ECO:0000256" key="1">
    <source>
        <dbReference type="ARBA" id="ARBA00003314"/>
    </source>
</evidence>
<evidence type="ECO:0000256" key="3">
    <source>
        <dbReference type="ARBA" id="ARBA00018753"/>
    </source>
</evidence>
<dbReference type="SUPFAM" id="SSF52374">
    <property type="entry name" value="Nucleotidylyl transferase"/>
    <property type="match status" value="1"/>
</dbReference>
<comment type="caution">
    <text evidence="13">The sequence shown here is derived from an EMBL/GenBank/DDBJ whole genome shotgun (WGS) entry which is preliminary data.</text>
</comment>
<keyword evidence="8 10" id="KW-0030">Aminoacyl-tRNA synthetase</keyword>
<name>A0A420ZDP9_UNCK3</name>
<evidence type="ECO:0000256" key="9">
    <source>
        <dbReference type="ARBA" id="ARBA00030904"/>
    </source>
</evidence>
<accession>A0A420ZDP9</accession>
<evidence type="ECO:0000313" key="13">
    <source>
        <dbReference type="EMBL" id="RLC37691.1"/>
    </source>
</evidence>
<dbReference type="CDD" id="cd00814">
    <property type="entry name" value="MetRS_core"/>
    <property type="match status" value="1"/>
</dbReference>
<dbReference type="Pfam" id="PF09334">
    <property type="entry name" value="tRNA-synt_1g"/>
    <property type="match status" value="2"/>
</dbReference>
<feature type="domain" description="Methionyl-tRNA synthetase anticodon-binding" evidence="12">
    <location>
        <begin position="387"/>
        <end position="498"/>
    </location>
</feature>
<evidence type="ECO:0000256" key="7">
    <source>
        <dbReference type="ARBA" id="ARBA00022917"/>
    </source>
</evidence>
<evidence type="ECO:0000256" key="2">
    <source>
        <dbReference type="ARBA" id="ARBA00012838"/>
    </source>
</evidence>
<evidence type="ECO:0000256" key="8">
    <source>
        <dbReference type="ARBA" id="ARBA00023146"/>
    </source>
</evidence>
<evidence type="ECO:0000256" key="6">
    <source>
        <dbReference type="ARBA" id="ARBA00022840"/>
    </source>
</evidence>
<feature type="domain" description="Methionyl/Leucyl tRNA synthetase" evidence="11">
    <location>
        <begin position="6"/>
        <end position="138"/>
    </location>
</feature>
<dbReference type="Gene3D" id="3.40.50.620">
    <property type="entry name" value="HUPs"/>
    <property type="match status" value="1"/>
</dbReference>
<keyword evidence="5 10" id="KW-0547">Nucleotide-binding</keyword>
<dbReference type="EMBL" id="QMNG01000002">
    <property type="protein sequence ID" value="RLC37691.1"/>
    <property type="molecule type" value="Genomic_DNA"/>
</dbReference>
<dbReference type="Pfam" id="PF19303">
    <property type="entry name" value="Anticodon_3"/>
    <property type="match status" value="1"/>
</dbReference>
<evidence type="ECO:0000259" key="11">
    <source>
        <dbReference type="Pfam" id="PF09334"/>
    </source>
</evidence>
<dbReference type="Gene3D" id="2.170.220.10">
    <property type="match status" value="1"/>
</dbReference>
<dbReference type="Proteomes" id="UP000281261">
    <property type="component" value="Unassembled WGS sequence"/>
</dbReference>
<dbReference type="Gene3D" id="1.10.730.10">
    <property type="entry name" value="Isoleucyl-tRNA Synthetase, Domain 1"/>
    <property type="match status" value="1"/>
</dbReference>
<comment type="similarity">
    <text evidence="10">Belongs to the class-I aminoacyl-tRNA synthetase family.</text>
</comment>
<evidence type="ECO:0000256" key="5">
    <source>
        <dbReference type="ARBA" id="ARBA00022741"/>
    </source>
</evidence>
<feature type="domain" description="Methionyl/Leucyl tRNA synthetase" evidence="11">
    <location>
        <begin position="153"/>
        <end position="355"/>
    </location>
</feature>
<dbReference type="PANTHER" id="PTHR43326">
    <property type="entry name" value="METHIONYL-TRNA SYNTHETASE"/>
    <property type="match status" value="1"/>
</dbReference>
<evidence type="ECO:0000259" key="12">
    <source>
        <dbReference type="Pfam" id="PF19303"/>
    </source>
</evidence>
<dbReference type="InterPro" id="IPR009080">
    <property type="entry name" value="tRNAsynth_Ia_anticodon-bd"/>
</dbReference>
<dbReference type="CDD" id="cd07957">
    <property type="entry name" value="Anticodon_Ia_Met"/>
    <property type="match status" value="1"/>
</dbReference>